<dbReference type="OrthoDB" id="3755736at2759"/>
<evidence type="ECO:0000313" key="1">
    <source>
        <dbReference type="EMBL" id="KAF2021468.1"/>
    </source>
</evidence>
<gene>
    <name evidence="1" type="ORF">BU24DRAFT_21229</name>
</gene>
<organism evidence="1 2">
    <name type="scientific">Aaosphaeria arxii CBS 175.79</name>
    <dbReference type="NCBI Taxonomy" id="1450172"/>
    <lineage>
        <taxon>Eukaryota</taxon>
        <taxon>Fungi</taxon>
        <taxon>Dikarya</taxon>
        <taxon>Ascomycota</taxon>
        <taxon>Pezizomycotina</taxon>
        <taxon>Dothideomycetes</taxon>
        <taxon>Pleosporomycetidae</taxon>
        <taxon>Pleosporales</taxon>
        <taxon>Pleosporales incertae sedis</taxon>
        <taxon>Aaosphaeria</taxon>
    </lineage>
</organism>
<protein>
    <recommendedName>
        <fullName evidence="3">Protein kinase domain-containing protein</fullName>
    </recommendedName>
</protein>
<dbReference type="InterPro" id="IPR011009">
    <property type="entry name" value="Kinase-like_dom_sf"/>
</dbReference>
<dbReference type="GeneID" id="54279346"/>
<dbReference type="Gene3D" id="1.10.510.10">
    <property type="entry name" value="Transferase(Phosphotransferase) domain 1"/>
    <property type="match status" value="1"/>
</dbReference>
<evidence type="ECO:0000313" key="2">
    <source>
        <dbReference type="Proteomes" id="UP000799778"/>
    </source>
</evidence>
<dbReference type="EMBL" id="ML978066">
    <property type="protein sequence ID" value="KAF2021468.1"/>
    <property type="molecule type" value="Genomic_DNA"/>
</dbReference>
<reference evidence="1" key="1">
    <citation type="journal article" date="2020" name="Stud. Mycol.">
        <title>101 Dothideomycetes genomes: a test case for predicting lifestyles and emergence of pathogens.</title>
        <authorList>
            <person name="Haridas S."/>
            <person name="Albert R."/>
            <person name="Binder M."/>
            <person name="Bloem J."/>
            <person name="Labutti K."/>
            <person name="Salamov A."/>
            <person name="Andreopoulos B."/>
            <person name="Baker S."/>
            <person name="Barry K."/>
            <person name="Bills G."/>
            <person name="Bluhm B."/>
            <person name="Cannon C."/>
            <person name="Castanera R."/>
            <person name="Culley D."/>
            <person name="Daum C."/>
            <person name="Ezra D."/>
            <person name="Gonzalez J."/>
            <person name="Henrissat B."/>
            <person name="Kuo A."/>
            <person name="Liang C."/>
            <person name="Lipzen A."/>
            <person name="Lutzoni F."/>
            <person name="Magnuson J."/>
            <person name="Mondo S."/>
            <person name="Nolan M."/>
            <person name="Ohm R."/>
            <person name="Pangilinan J."/>
            <person name="Park H.-J."/>
            <person name="Ramirez L."/>
            <person name="Alfaro M."/>
            <person name="Sun H."/>
            <person name="Tritt A."/>
            <person name="Yoshinaga Y."/>
            <person name="Zwiers L.-H."/>
            <person name="Turgeon B."/>
            <person name="Goodwin S."/>
            <person name="Spatafora J."/>
            <person name="Crous P."/>
            <person name="Grigoriev I."/>
        </authorList>
    </citation>
    <scope>NUCLEOTIDE SEQUENCE</scope>
    <source>
        <strain evidence="1">CBS 175.79</strain>
    </source>
</reference>
<accession>A0A6A5Y7G0</accession>
<dbReference type="SUPFAM" id="SSF56112">
    <property type="entry name" value="Protein kinase-like (PK-like)"/>
    <property type="match status" value="1"/>
</dbReference>
<dbReference type="RefSeq" id="XP_033389807.1">
    <property type="nucleotide sequence ID" value="XM_033521949.1"/>
</dbReference>
<evidence type="ECO:0008006" key="3">
    <source>
        <dbReference type="Google" id="ProtNLM"/>
    </source>
</evidence>
<keyword evidence="2" id="KW-1185">Reference proteome</keyword>
<dbReference type="AlphaFoldDB" id="A0A6A5Y7G0"/>
<dbReference type="Proteomes" id="UP000799778">
    <property type="component" value="Unassembled WGS sequence"/>
</dbReference>
<dbReference type="SUPFAM" id="SSF57850">
    <property type="entry name" value="RING/U-box"/>
    <property type="match status" value="1"/>
</dbReference>
<name>A0A6A5Y7G0_9PLEO</name>
<sequence length="611" mass="68501">MFSAALDWLSQLPLLLISGPNNTGPRKLILNPSQVTAQSSDWQTMLMDYSNKEDDDDDDEFFDCVSVMSAVEKALTPTVSGLESSSRFYPEQYTINTATLQRIHVIAMVPQRETALGRIDSFYFWYNEGPRKWRRIIANVHVSRDSRHFAATVVASPDDFFKNLDLLPAPLQFAFTKLLDNTTLKHAVTRLDLSLEDRPSEQNMCDIRPQGGEVQPLEPEATKYLDMCSDIGTPIYTEDDVVTYSSATSTLYVVSLGTKLCIERRLPFDSNAMAIFWQNLKLLHCMAESTAVISLVGVVVHENRSQPRGFLYEYLRYQSIGTYLEDADLDGETIPWARREKWARQIVQSIADCHARGFTIGDTGCLRVFGLDPYDDAKLVRIFGLTPSQHTCDSIPPELRSNSQSKVPYKTAEWTTRCDLFRLGQCLWMLAQRKVKVCSQLCPSLTCSCDSCCTLPSDNSDATMGQSLQDAPSYYKHLIRVSLSSNPNERLPASTLLNLFPPVHSPFGAMTKQSTPAPAKVWPAFSNPSFWCDICDMKVSGDLYHCGICNDGNYDICAPCISDGLHCKDTEHPLVRRAVSNGVLVSLSDYELQVRDKSSNAIVEPVLMQMK</sequence>
<proteinExistence type="predicted"/>